<proteinExistence type="predicted"/>
<accession>A0ACC2V0I6</accession>
<sequence length="341" mass="37777">MEAQFTVRRVKCAGGSADRLGLIRQRQVRKAIKDAHTRSKAPRDGELQEQIPHPDDVYYGPEDDQDEDGEKAGSDPINTVTENDRETRVPLPSTYREGMPSFISVATLNLYIPTELLHITYTKSDTIMIPIPIVIAIPAIYTYLGKRRYIANMLSSTFAYSAIEAIKLDGVVTGAALLARWFLHDIFWVFGTPVMENSAKGLDAPIKVPAPRDMSDWSAGFTMLGPVACVIISLALRHNYPNHVQRQLKAEMGSTPIKRDRYVKPYFFAVLVAYVLGLLRRSSLCIGPKLRSRPLLHLSPKDGDPADKADKGIEQAAEPEKTVATAEEEDVDQVVTLAGCI</sequence>
<dbReference type="Proteomes" id="UP001230649">
    <property type="component" value="Unassembled WGS sequence"/>
</dbReference>
<evidence type="ECO:0000313" key="1">
    <source>
        <dbReference type="EMBL" id="KAJ9092593.1"/>
    </source>
</evidence>
<gene>
    <name evidence="1" type="ORF">QFC20_007322</name>
</gene>
<protein>
    <submittedName>
        <fullName evidence="1">Uncharacterized protein</fullName>
    </submittedName>
</protein>
<comment type="caution">
    <text evidence="1">The sequence shown here is derived from an EMBL/GenBank/DDBJ whole genome shotgun (WGS) entry which is preliminary data.</text>
</comment>
<name>A0ACC2V0I6_9TREE</name>
<reference evidence="1" key="1">
    <citation type="submission" date="2023-04" db="EMBL/GenBank/DDBJ databases">
        <title>Draft Genome sequencing of Naganishia species isolated from polar environments using Oxford Nanopore Technology.</title>
        <authorList>
            <person name="Leo P."/>
            <person name="Venkateswaran K."/>
        </authorList>
    </citation>
    <scope>NUCLEOTIDE SEQUENCE</scope>
    <source>
        <strain evidence="1">MNA-CCFEE 5262</strain>
    </source>
</reference>
<evidence type="ECO:0000313" key="2">
    <source>
        <dbReference type="Proteomes" id="UP001230649"/>
    </source>
</evidence>
<keyword evidence="2" id="KW-1185">Reference proteome</keyword>
<dbReference type="EMBL" id="JASBWS010000170">
    <property type="protein sequence ID" value="KAJ9092593.1"/>
    <property type="molecule type" value="Genomic_DNA"/>
</dbReference>
<organism evidence="1 2">
    <name type="scientific">Naganishia adeliensis</name>
    <dbReference type="NCBI Taxonomy" id="92952"/>
    <lineage>
        <taxon>Eukaryota</taxon>
        <taxon>Fungi</taxon>
        <taxon>Dikarya</taxon>
        <taxon>Basidiomycota</taxon>
        <taxon>Agaricomycotina</taxon>
        <taxon>Tremellomycetes</taxon>
        <taxon>Filobasidiales</taxon>
        <taxon>Filobasidiaceae</taxon>
        <taxon>Naganishia</taxon>
    </lineage>
</organism>